<accession>A0A3N0YAM5</accession>
<organism evidence="1 2">
    <name type="scientific">Anabarilius grahami</name>
    <name type="common">Kanglang fish</name>
    <name type="synonym">Barilius grahami</name>
    <dbReference type="NCBI Taxonomy" id="495550"/>
    <lineage>
        <taxon>Eukaryota</taxon>
        <taxon>Metazoa</taxon>
        <taxon>Chordata</taxon>
        <taxon>Craniata</taxon>
        <taxon>Vertebrata</taxon>
        <taxon>Euteleostomi</taxon>
        <taxon>Actinopterygii</taxon>
        <taxon>Neopterygii</taxon>
        <taxon>Teleostei</taxon>
        <taxon>Ostariophysi</taxon>
        <taxon>Cypriniformes</taxon>
        <taxon>Xenocyprididae</taxon>
        <taxon>Xenocypridinae</taxon>
        <taxon>Xenocypridinae incertae sedis</taxon>
        <taxon>Anabarilius</taxon>
    </lineage>
</organism>
<gene>
    <name evidence="1" type="ORF">DPX16_17104</name>
</gene>
<name>A0A3N0YAM5_ANAGA</name>
<evidence type="ECO:0000313" key="1">
    <source>
        <dbReference type="EMBL" id="ROL43283.1"/>
    </source>
</evidence>
<protein>
    <submittedName>
        <fullName evidence="1">Uncharacterized protein</fullName>
    </submittedName>
</protein>
<dbReference type="EMBL" id="RJVU01048406">
    <property type="protein sequence ID" value="ROL43283.1"/>
    <property type="molecule type" value="Genomic_DNA"/>
</dbReference>
<sequence length="169" mass="18756">MRLDAASTVPTKGNQFPRSLIHTYFIQDGVLLIKRLAYLLTWNTDRSHKLHNAVVTLTLNAALRMHRKFVQNMYDANLELCYGTAQNASTTRESSSRTVILLAVSCVKLLLDELLSFPPNSRITASSDLPDISRDCSLWSEVSPTGIHRLCSCLSSFAISIMPVGSTQL</sequence>
<keyword evidence="2" id="KW-1185">Reference proteome</keyword>
<dbReference type="Proteomes" id="UP000281406">
    <property type="component" value="Unassembled WGS sequence"/>
</dbReference>
<dbReference type="AlphaFoldDB" id="A0A3N0YAM5"/>
<reference evidence="1 2" key="1">
    <citation type="submission" date="2018-10" db="EMBL/GenBank/DDBJ databases">
        <title>Genome assembly for a Yunnan-Guizhou Plateau 3E fish, Anabarilius grahami (Regan), and its evolutionary and genetic applications.</title>
        <authorList>
            <person name="Jiang W."/>
        </authorList>
    </citation>
    <scope>NUCLEOTIDE SEQUENCE [LARGE SCALE GENOMIC DNA]</scope>
    <source>
        <strain evidence="1">AG-KIZ</strain>
        <tissue evidence="1">Muscle</tissue>
    </source>
</reference>
<proteinExistence type="predicted"/>
<evidence type="ECO:0000313" key="2">
    <source>
        <dbReference type="Proteomes" id="UP000281406"/>
    </source>
</evidence>
<comment type="caution">
    <text evidence="1">The sequence shown here is derived from an EMBL/GenBank/DDBJ whole genome shotgun (WGS) entry which is preliminary data.</text>
</comment>